<organism evidence="2">
    <name type="scientific">Aegilops tauschii</name>
    <name type="common">Tausch's goatgrass</name>
    <name type="synonym">Aegilops squarrosa</name>
    <dbReference type="NCBI Taxonomy" id="37682"/>
    <lineage>
        <taxon>Eukaryota</taxon>
        <taxon>Viridiplantae</taxon>
        <taxon>Streptophyta</taxon>
        <taxon>Embryophyta</taxon>
        <taxon>Tracheophyta</taxon>
        <taxon>Spermatophyta</taxon>
        <taxon>Magnoliopsida</taxon>
        <taxon>Liliopsida</taxon>
        <taxon>Poales</taxon>
        <taxon>Poaceae</taxon>
        <taxon>BOP clade</taxon>
        <taxon>Pooideae</taxon>
        <taxon>Triticodae</taxon>
        <taxon>Triticeae</taxon>
        <taxon>Triticinae</taxon>
        <taxon>Aegilops</taxon>
    </lineage>
</organism>
<dbReference type="InterPro" id="IPR053021">
    <property type="entry name" value="Chloroplast_ADK"/>
</dbReference>
<dbReference type="AlphaFoldDB" id="M8C5G0"/>
<feature type="domain" description="DUF1995" evidence="1">
    <location>
        <begin position="53"/>
        <end position="166"/>
    </location>
</feature>
<dbReference type="InterPro" id="IPR018962">
    <property type="entry name" value="DUF1995"/>
</dbReference>
<dbReference type="PANTHER" id="PTHR35509:SF1">
    <property type="entry name" value="DOMAIN PROTEIN, PUTATIVE (DUF1995)-RELATED"/>
    <property type="match status" value="1"/>
</dbReference>
<evidence type="ECO:0000259" key="1">
    <source>
        <dbReference type="Pfam" id="PF09353"/>
    </source>
</evidence>
<dbReference type="EnsemblPlants" id="EMT10373">
    <property type="protein sequence ID" value="EMT10373"/>
    <property type="gene ID" value="F775_25953"/>
</dbReference>
<proteinExistence type="predicted"/>
<reference evidence="2" key="1">
    <citation type="submission" date="2015-06" db="UniProtKB">
        <authorList>
            <consortium name="EnsemblPlants"/>
        </authorList>
    </citation>
    <scope>IDENTIFICATION</scope>
</reference>
<protein>
    <recommendedName>
        <fullName evidence="1">DUF1995 domain-containing protein</fullName>
    </recommendedName>
</protein>
<accession>M8C5G0</accession>
<dbReference type="Pfam" id="PF09353">
    <property type="entry name" value="DUF1995"/>
    <property type="match status" value="1"/>
</dbReference>
<evidence type="ECO:0000313" key="2">
    <source>
        <dbReference type="EnsemblPlants" id="EMT10373"/>
    </source>
</evidence>
<dbReference type="PANTHER" id="PTHR35509">
    <property type="entry name" value="DOMAIN PROTEIN, PUTATIVE (DUF1995)-RELATED"/>
    <property type="match status" value="1"/>
</dbReference>
<dbReference type="ExpressionAtlas" id="M8C5G0">
    <property type="expression patterns" value="baseline"/>
</dbReference>
<sequence>MARLAAPLLLAMVRGSRRTEPWPCHGPCPCDAAALQAAFVPAVELVWRATDGGGGRRWVVFVGRRRGRRKRQEERREDKRKKRQLTRGSHILSDRKPVDTDDGVVVMIIPDHQMLESVERIASQLADDPIRPLVMWNPRLVSGDVGVGYNVRNLRRNFLRKWKVFYDDPKRPNRYLLARESSSRPDATDIEIIFGGGGASEQPEEEPSMMTNVMAAFSSVSRFMRVISK</sequence>
<name>M8C5G0_AEGTA</name>